<evidence type="ECO:0000256" key="1">
    <source>
        <dbReference type="ARBA" id="ARBA00006642"/>
    </source>
</evidence>
<keyword evidence="2 13" id="KW-0963">Cytoplasm</keyword>
<evidence type="ECO:0000256" key="7">
    <source>
        <dbReference type="ARBA" id="ARBA00023027"/>
    </source>
</evidence>
<keyword evidence="6 13" id="KW-0560">Oxidoreductase</keyword>
<evidence type="ECO:0000313" key="16">
    <source>
        <dbReference type="EMBL" id="TQV70881.1"/>
    </source>
</evidence>
<comment type="caution">
    <text evidence="16">The sequence shown here is derived from an EMBL/GenBank/DDBJ whole genome shotgun (WGS) entry which is preliminary data.</text>
</comment>
<dbReference type="OrthoDB" id="9790352at2"/>
<feature type="binding site" evidence="13">
    <location>
        <position position="40"/>
    </location>
    <ligand>
        <name>NADP(+)</name>
        <dbReference type="ChEBI" id="CHEBI:58349"/>
    </ligand>
</feature>
<evidence type="ECO:0000256" key="12">
    <source>
        <dbReference type="ARBA" id="ARBA00049396"/>
    </source>
</evidence>
<comment type="catalytic activity">
    <reaction evidence="12 13">
        <text>(S)-2,3,4,5-tetrahydrodipicolinate + NAD(+) + H2O = (2S,4S)-4-hydroxy-2,3,4,5-tetrahydrodipicolinate + NADH + H(+)</text>
        <dbReference type="Rhea" id="RHEA:35323"/>
        <dbReference type="ChEBI" id="CHEBI:15377"/>
        <dbReference type="ChEBI" id="CHEBI:15378"/>
        <dbReference type="ChEBI" id="CHEBI:16845"/>
        <dbReference type="ChEBI" id="CHEBI:57540"/>
        <dbReference type="ChEBI" id="CHEBI:57945"/>
        <dbReference type="ChEBI" id="CHEBI:67139"/>
        <dbReference type="EC" id="1.17.1.8"/>
    </reaction>
</comment>
<dbReference type="NCBIfam" id="TIGR00036">
    <property type="entry name" value="dapB"/>
    <property type="match status" value="1"/>
</dbReference>
<dbReference type="PANTHER" id="PTHR20836:SF0">
    <property type="entry name" value="4-HYDROXY-TETRAHYDRODIPICOLINATE REDUCTASE 1, CHLOROPLASTIC-RELATED"/>
    <property type="match status" value="1"/>
</dbReference>
<protein>
    <recommendedName>
        <fullName evidence="10 13">4-hydroxy-tetrahydrodipicolinate reductase</fullName>
        <shortName evidence="13">HTPA reductase</shortName>
        <ecNumber evidence="10 13">1.17.1.8</ecNumber>
    </recommendedName>
</protein>
<dbReference type="PANTHER" id="PTHR20836">
    <property type="entry name" value="DIHYDRODIPICOLINATE REDUCTASE"/>
    <property type="match status" value="1"/>
</dbReference>
<dbReference type="InterPro" id="IPR022663">
    <property type="entry name" value="DapB_C"/>
</dbReference>
<dbReference type="Pfam" id="PF01113">
    <property type="entry name" value="DapB_N"/>
    <property type="match status" value="1"/>
</dbReference>
<dbReference type="Gene3D" id="3.40.50.720">
    <property type="entry name" value="NAD(P)-binding Rossmann-like Domain"/>
    <property type="match status" value="1"/>
</dbReference>
<dbReference type="GO" id="GO:0009089">
    <property type="term" value="P:lysine biosynthetic process via diaminopimelate"/>
    <property type="evidence" value="ECO:0007669"/>
    <property type="project" value="UniProtKB-UniRule"/>
</dbReference>
<dbReference type="PROSITE" id="PS01298">
    <property type="entry name" value="DAPB"/>
    <property type="match status" value="1"/>
</dbReference>
<dbReference type="FunFam" id="3.30.360.10:FF:000004">
    <property type="entry name" value="4-hydroxy-tetrahydrodipicolinate reductase"/>
    <property type="match status" value="1"/>
</dbReference>
<evidence type="ECO:0000256" key="4">
    <source>
        <dbReference type="ARBA" id="ARBA00022857"/>
    </source>
</evidence>
<evidence type="ECO:0000256" key="8">
    <source>
        <dbReference type="ARBA" id="ARBA00023154"/>
    </source>
</evidence>
<dbReference type="SUPFAM" id="SSF51735">
    <property type="entry name" value="NAD(P)-binding Rossmann-fold domains"/>
    <property type="match status" value="1"/>
</dbReference>
<dbReference type="Gene3D" id="3.30.360.10">
    <property type="entry name" value="Dihydrodipicolinate Reductase, domain 2"/>
    <property type="match status" value="1"/>
</dbReference>
<evidence type="ECO:0000256" key="13">
    <source>
        <dbReference type="HAMAP-Rule" id="MF_00102"/>
    </source>
</evidence>
<feature type="active site" description="Proton donor" evidence="13">
    <location>
        <position position="154"/>
    </location>
</feature>
<dbReference type="InterPro" id="IPR000846">
    <property type="entry name" value="DapB_N"/>
</dbReference>
<dbReference type="AlphaFoldDB" id="A0A545T0Z8"/>
<keyword evidence="3 13" id="KW-0028">Amino-acid biosynthesis</keyword>
<dbReference type="PIRSF" id="PIRSF000161">
    <property type="entry name" value="DHPR"/>
    <property type="match status" value="1"/>
</dbReference>
<gene>
    <name evidence="13" type="primary">dapB</name>
    <name evidence="16" type="ORF">FLL45_21370</name>
</gene>
<comment type="pathway">
    <text evidence="9 13">Amino-acid biosynthesis; L-lysine biosynthesis via DAP pathway; (S)-tetrahydrodipicolinate from L-aspartate: step 4/4.</text>
</comment>
<dbReference type="Pfam" id="PF05173">
    <property type="entry name" value="DapB_C"/>
    <property type="match status" value="1"/>
</dbReference>
<evidence type="ECO:0000256" key="3">
    <source>
        <dbReference type="ARBA" id="ARBA00022605"/>
    </source>
</evidence>
<comment type="function">
    <text evidence="13">Catalyzes the conversion of 4-hydroxy-tetrahydrodipicolinate (HTPA) to tetrahydrodipicolinate.</text>
</comment>
<feature type="domain" description="Dihydrodipicolinate reductase C-terminal" evidence="15">
    <location>
        <begin position="123"/>
        <end position="259"/>
    </location>
</feature>
<feature type="binding site" evidence="13">
    <location>
        <begin position="160"/>
        <end position="161"/>
    </location>
    <ligand>
        <name>(S)-2,3,4,5-tetrahydrodipicolinate</name>
        <dbReference type="ChEBI" id="CHEBI:16845"/>
    </ligand>
</feature>
<dbReference type="InterPro" id="IPR022664">
    <property type="entry name" value="DapB_N_CS"/>
</dbReference>
<evidence type="ECO:0000256" key="2">
    <source>
        <dbReference type="ARBA" id="ARBA00022490"/>
    </source>
</evidence>
<evidence type="ECO:0000313" key="17">
    <source>
        <dbReference type="Proteomes" id="UP000317839"/>
    </source>
</evidence>
<sequence>MKTKIAVNAASGKMGQQVIRQVTAHAEAQLSAAFCRSSHRLVGRQVELNPINYTSDLSEGLAQSNVVIDFSLPQATLGLLQQAHVSKTPVLIGTTGFNNEQIAQIENIANEIPVLLAPNTSIGVNSTLALLSLAAKMLGKQADIEIIEAHHKHKIDAPSGTAIRMGETIAEAMGEKFEDLMTTDSRFEKRTRDKGEIGMSVIRAGEIIGEHQVMFALDNEIITIEHKAQNRHCFSEGAVEAAIWLAKQPAGFYSMQDFLAARS</sequence>
<dbReference type="SUPFAM" id="SSF55347">
    <property type="entry name" value="Glyceraldehyde-3-phosphate dehydrogenase-like, C-terminal domain"/>
    <property type="match status" value="1"/>
</dbReference>
<evidence type="ECO:0000259" key="14">
    <source>
        <dbReference type="Pfam" id="PF01113"/>
    </source>
</evidence>
<dbReference type="Proteomes" id="UP000317839">
    <property type="component" value="Unassembled WGS sequence"/>
</dbReference>
<dbReference type="EMBL" id="VIKR01000007">
    <property type="protein sequence ID" value="TQV70881.1"/>
    <property type="molecule type" value="Genomic_DNA"/>
</dbReference>
<name>A0A545T0Z8_9GAMM</name>
<evidence type="ECO:0000256" key="9">
    <source>
        <dbReference type="ARBA" id="ARBA00037922"/>
    </source>
</evidence>
<dbReference type="EC" id="1.17.1.8" evidence="10 13"/>
<dbReference type="GO" id="GO:0016726">
    <property type="term" value="F:oxidoreductase activity, acting on CH or CH2 groups, NAD or NADP as acceptor"/>
    <property type="evidence" value="ECO:0007669"/>
    <property type="project" value="UniProtKB-UniRule"/>
</dbReference>
<feature type="active site" description="Proton donor/acceptor" evidence="13">
    <location>
        <position position="150"/>
    </location>
</feature>
<reference evidence="16 17" key="1">
    <citation type="submission" date="2019-06" db="EMBL/GenBank/DDBJ databases">
        <title>Draft genome of Aliikangiella marina GYP-15.</title>
        <authorList>
            <person name="Wang G."/>
        </authorList>
    </citation>
    <scope>NUCLEOTIDE SEQUENCE [LARGE SCALE GENOMIC DNA]</scope>
    <source>
        <strain evidence="16 17">GYP-15</strain>
    </source>
</reference>
<dbReference type="InterPro" id="IPR036291">
    <property type="entry name" value="NAD(P)-bd_dom_sf"/>
</dbReference>
<evidence type="ECO:0000256" key="10">
    <source>
        <dbReference type="ARBA" id="ARBA00038983"/>
    </source>
</evidence>
<comment type="caution">
    <text evidence="13">Lacks conserved residue(s) required for the propagation of feature annotation.</text>
</comment>
<dbReference type="CDD" id="cd02274">
    <property type="entry name" value="DHDPR_N"/>
    <property type="match status" value="1"/>
</dbReference>
<dbReference type="GO" id="GO:0051287">
    <property type="term" value="F:NAD binding"/>
    <property type="evidence" value="ECO:0007669"/>
    <property type="project" value="UniProtKB-UniRule"/>
</dbReference>
<evidence type="ECO:0000256" key="6">
    <source>
        <dbReference type="ARBA" id="ARBA00023002"/>
    </source>
</evidence>
<accession>A0A545T0Z8</accession>
<feature type="binding site" evidence="13">
    <location>
        <begin position="93"/>
        <end position="95"/>
    </location>
    <ligand>
        <name>NAD(+)</name>
        <dbReference type="ChEBI" id="CHEBI:57540"/>
    </ligand>
</feature>
<comment type="subunit">
    <text evidence="13">Homotetramer.</text>
</comment>
<comment type="caution">
    <text evidence="13">Was originally thought to be a dihydrodipicolinate reductase (DHDPR), catalyzing the conversion of dihydrodipicolinate to tetrahydrodipicolinate. However, it was shown in E.coli that the substrate of the enzymatic reaction is not dihydrodipicolinate (DHDP) but in fact (2S,4S)-4-hydroxy-2,3,4,5-tetrahydrodipicolinic acid (HTPA), the product released by the DapA-catalyzed reaction.</text>
</comment>
<comment type="catalytic activity">
    <reaction evidence="11 13">
        <text>(S)-2,3,4,5-tetrahydrodipicolinate + NADP(+) + H2O = (2S,4S)-4-hydroxy-2,3,4,5-tetrahydrodipicolinate + NADPH + H(+)</text>
        <dbReference type="Rhea" id="RHEA:35331"/>
        <dbReference type="ChEBI" id="CHEBI:15377"/>
        <dbReference type="ChEBI" id="CHEBI:15378"/>
        <dbReference type="ChEBI" id="CHEBI:16845"/>
        <dbReference type="ChEBI" id="CHEBI:57783"/>
        <dbReference type="ChEBI" id="CHEBI:58349"/>
        <dbReference type="ChEBI" id="CHEBI:67139"/>
        <dbReference type="EC" id="1.17.1.8"/>
    </reaction>
</comment>
<keyword evidence="8 13" id="KW-0457">Lysine biosynthesis</keyword>
<evidence type="ECO:0000256" key="5">
    <source>
        <dbReference type="ARBA" id="ARBA00022915"/>
    </source>
</evidence>
<feature type="binding site" evidence="13">
    <location>
        <position position="151"/>
    </location>
    <ligand>
        <name>(S)-2,3,4,5-tetrahydrodipicolinate</name>
        <dbReference type="ChEBI" id="CHEBI:16845"/>
    </ligand>
</feature>
<comment type="similarity">
    <text evidence="1 13">Belongs to the DapB family.</text>
</comment>
<dbReference type="GO" id="GO:0005829">
    <property type="term" value="C:cytosol"/>
    <property type="evidence" value="ECO:0007669"/>
    <property type="project" value="TreeGrafter"/>
</dbReference>
<dbReference type="InterPro" id="IPR023940">
    <property type="entry name" value="DHDPR_bac"/>
</dbReference>
<keyword evidence="4 13" id="KW-0521">NADP</keyword>
<comment type="subcellular location">
    <subcellularLocation>
        <location evidence="13">Cytoplasm</location>
    </subcellularLocation>
</comment>
<proteinExistence type="inferred from homology"/>
<organism evidence="16 17">
    <name type="scientific">Aliikangiella marina</name>
    <dbReference type="NCBI Taxonomy" id="1712262"/>
    <lineage>
        <taxon>Bacteria</taxon>
        <taxon>Pseudomonadati</taxon>
        <taxon>Pseudomonadota</taxon>
        <taxon>Gammaproteobacteria</taxon>
        <taxon>Oceanospirillales</taxon>
        <taxon>Pleioneaceae</taxon>
        <taxon>Aliikangiella</taxon>
    </lineage>
</organism>
<feature type="domain" description="Dihydrodipicolinate reductase N-terminal" evidence="14">
    <location>
        <begin position="4"/>
        <end position="119"/>
    </location>
</feature>
<dbReference type="HAMAP" id="MF_00102">
    <property type="entry name" value="DapB"/>
    <property type="match status" value="1"/>
</dbReference>
<keyword evidence="7 13" id="KW-0520">NAD</keyword>
<dbReference type="GO" id="GO:0019877">
    <property type="term" value="P:diaminopimelate biosynthetic process"/>
    <property type="evidence" value="ECO:0007669"/>
    <property type="project" value="UniProtKB-UniRule"/>
</dbReference>
<dbReference type="UniPathway" id="UPA00034">
    <property type="reaction ID" value="UER00018"/>
</dbReference>
<keyword evidence="17" id="KW-1185">Reference proteome</keyword>
<dbReference type="GO" id="GO:0008839">
    <property type="term" value="F:4-hydroxy-tetrahydrodipicolinate reductase"/>
    <property type="evidence" value="ECO:0007669"/>
    <property type="project" value="UniProtKB-UniRule"/>
</dbReference>
<dbReference type="GO" id="GO:0050661">
    <property type="term" value="F:NADP binding"/>
    <property type="evidence" value="ECO:0007669"/>
    <property type="project" value="UniProtKB-UniRule"/>
</dbReference>
<feature type="binding site" evidence="13">
    <location>
        <begin position="117"/>
        <end position="120"/>
    </location>
    <ligand>
        <name>NAD(+)</name>
        <dbReference type="ChEBI" id="CHEBI:57540"/>
    </ligand>
</feature>
<evidence type="ECO:0000256" key="11">
    <source>
        <dbReference type="ARBA" id="ARBA00049080"/>
    </source>
</evidence>
<keyword evidence="5 13" id="KW-0220">Diaminopimelate biosynthesis</keyword>
<evidence type="ECO:0000259" key="15">
    <source>
        <dbReference type="Pfam" id="PF05173"/>
    </source>
</evidence>
<dbReference type="RefSeq" id="WP_142944099.1">
    <property type="nucleotide sequence ID" value="NZ_VIKR01000007.1"/>
</dbReference>